<dbReference type="RefSeq" id="WP_284138042.1">
    <property type="nucleotide sequence ID" value="NZ_JASJUT010000008.1"/>
</dbReference>
<evidence type="ECO:0000256" key="2">
    <source>
        <dbReference type="SAM" id="SignalP"/>
    </source>
</evidence>
<evidence type="ECO:0000256" key="1">
    <source>
        <dbReference type="SAM" id="MobiDB-lite"/>
    </source>
</evidence>
<feature type="chain" id="PRO_5046548537" evidence="2">
    <location>
        <begin position="24"/>
        <end position="208"/>
    </location>
</feature>
<feature type="compositionally biased region" description="Basic and acidic residues" evidence="1">
    <location>
        <begin position="32"/>
        <end position="54"/>
    </location>
</feature>
<evidence type="ECO:0000313" key="4">
    <source>
        <dbReference type="Proteomes" id="UP001231915"/>
    </source>
</evidence>
<gene>
    <name evidence="3" type="ORF">QNM18_17945</name>
</gene>
<proteinExistence type="predicted"/>
<feature type="region of interest" description="Disordered" evidence="1">
    <location>
        <begin position="30"/>
        <end position="63"/>
    </location>
</feature>
<dbReference type="EMBL" id="JASJUT010000008">
    <property type="protein sequence ID" value="MDK2596937.1"/>
    <property type="molecule type" value="Genomic_DNA"/>
</dbReference>
<sequence>MAKHILMMGLLIATVLVSVQVQSHDFVQCSENGRHDSGRQDSGRHESGLDKKAQECNWSDSDSTKKMPQFTVKFDHDNTLNTEVVYVCRGLGHVLGRLVNGICYTSWYGREFANKRYQVLTIASQNYHWEVTTDRIDLYGETEKGDKYLVKGSYESGFNTYVCGVVDGHGVLRAGKLLNGYCWYGAGGRERSYPLASGRVHVLFYTGS</sequence>
<organism evidence="3 4">
    <name type="scientific">Pseudoalteromonas obscura</name>
    <dbReference type="NCBI Taxonomy" id="3048491"/>
    <lineage>
        <taxon>Bacteria</taxon>
        <taxon>Pseudomonadati</taxon>
        <taxon>Pseudomonadota</taxon>
        <taxon>Gammaproteobacteria</taxon>
        <taxon>Alteromonadales</taxon>
        <taxon>Pseudoalteromonadaceae</taxon>
        <taxon>Pseudoalteromonas</taxon>
    </lineage>
</organism>
<evidence type="ECO:0000313" key="3">
    <source>
        <dbReference type="EMBL" id="MDK2596937.1"/>
    </source>
</evidence>
<keyword evidence="2" id="KW-0732">Signal</keyword>
<comment type="caution">
    <text evidence="3">The sequence shown here is derived from an EMBL/GenBank/DDBJ whole genome shotgun (WGS) entry which is preliminary data.</text>
</comment>
<accession>A0ABT7EPH2</accession>
<keyword evidence="4" id="KW-1185">Reference proteome</keyword>
<protein>
    <submittedName>
        <fullName evidence="3">Uncharacterized protein</fullName>
    </submittedName>
</protein>
<name>A0ABT7EPH2_9GAMM</name>
<dbReference type="Proteomes" id="UP001231915">
    <property type="component" value="Unassembled WGS sequence"/>
</dbReference>
<reference evidence="3 4" key="1">
    <citation type="submission" date="2023-05" db="EMBL/GenBank/DDBJ databases">
        <title>Pseudoalteromonas ardens sp. nov., Pseudoalteromonas obscura sp. nov., and Pseudoalteromonas umbrosa sp. nov., isolated from the coral Montipora capitata.</title>
        <authorList>
            <person name="Thomas E.M."/>
            <person name="Smith E.M."/>
            <person name="Papke E."/>
            <person name="Shlafstein M.D."/>
            <person name="Oline D.K."/>
            <person name="Videau P."/>
            <person name="Saw J.H."/>
            <person name="Strangman W.K."/>
            <person name="Ushijima B."/>
        </authorList>
    </citation>
    <scope>NUCLEOTIDE SEQUENCE [LARGE SCALE GENOMIC DNA]</scope>
    <source>
        <strain evidence="3 4">P94</strain>
    </source>
</reference>
<feature type="signal peptide" evidence="2">
    <location>
        <begin position="1"/>
        <end position="23"/>
    </location>
</feature>